<organism evidence="2 3">
    <name type="scientific">Oryza rufipogon</name>
    <name type="common">Brownbeard rice</name>
    <name type="synonym">Asian wild rice</name>
    <dbReference type="NCBI Taxonomy" id="4529"/>
    <lineage>
        <taxon>Eukaryota</taxon>
        <taxon>Viridiplantae</taxon>
        <taxon>Streptophyta</taxon>
        <taxon>Embryophyta</taxon>
        <taxon>Tracheophyta</taxon>
        <taxon>Spermatophyta</taxon>
        <taxon>Magnoliopsida</taxon>
        <taxon>Liliopsida</taxon>
        <taxon>Poales</taxon>
        <taxon>Poaceae</taxon>
        <taxon>BOP clade</taxon>
        <taxon>Oryzoideae</taxon>
        <taxon>Oryzeae</taxon>
        <taxon>Oryzinae</taxon>
        <taxon>Oryza</taxon>
    </lineage>
</organism>
<protein>
    <submittedName>
        <fullName evidence="2">Uncharacterized protein</fullName>
    </submittedName>
</protein>
<evidence type="ECO:0000313" key="2">
    <source>
        <dbReference type="EnsemblPlants" id="ORUFI10G01830.1"/>
    </source>
</evidence>
<name>A0A0E0QW37_ORYRU</name>
<dbReference type="HOGENOM" id="CLU_1345115_0_0_1"/>
<evidence type="ECO:0000256" key="1">
    <source>
        <dbReference type="SAM" id="MobiDB-lite"/>
    </source>
</evidence>
<dbReference type="OMA" id="CTIWVAQ"/>
<dbReference type="Proteomes" id="UP000008022">
    <property type="component" value="Unassembled WGS sequence"/>
</dbReference>
<feature type="region of interest" description="Disordered" evidence="1">
    <location>
        <begin position="15"/>
        <end position="47"/>
    </location>
</feature>
<dbReference type="AlphaFoldDB" id="A0A0E0QW37"/>
<feature type="region of interest" description="Disordered" evidence="1">
    <location>
        <begin position="124"/>
        <end position="158"/>
    </location>
</feature>
<sequence>MAAAVHVARVAVAGDAAHLPGADDHPPVTEPAGNSHGAAVAGDGVPHDEPALRIAAGVDVDKGAAVADSQQVVEVVAVVEPPGEARGGDPVRRVQRGGEDGVGADLDDAEEGRLAVAGAEAAEEAAVGDEAAPAGADEGGAGEGGWQRREAEEDLGEEGFEDRKKVCTIWVAQRKHSLLERNEDIFERDEDTFGVSDRFMVKLAM</sequence>
<reference evidence="3" key="1">
    <citation type="submission" date="2013-06" db="EMBL/GenBank/DDBJ databases">
        <authorList>
            <person name="Zhao Q."/>
        </authorList>
    </citation>
    <scope>NUCLEOTIDE SEQUENCE</scope>
    <source>
        <strain evidence="3">cv. W1943</strain>
    </source>
</reference>
<evidence type="ECO:0000313" key="3">
    <source>
        <dbReference type="Proteomes" id="UP000008022"/>
    </source>
</evidence>
<dbReference type="Gramene" id="ORUFI10G01830.1">
    <property type="protein sequence ID" value="ORUFI10G01830.1"/>
    <property type="gene ID" value="ORUFI10G01830"/>
</dbReference>
<dbReference type="EnsemblPlants" id="ORUFI10G01830.1">
    <property type="protein sequence ID" value="ORUFI10G01830.1"/>
    <property type="gene ID" value="ORUFI10G01830"/>
</dbReference>
<feature type="region of interest" description="Disordered" evidence="1">
    <location>
        <begin position="80"/>
        <end position="109"/>
    </location>
</feature>
<feature type="compositionally biased region" description="Basic and acidic residues" evidence="1">
    <location>
        <begin position="86"/>
        <end position="99"/>
    </location>
</feature>
<keyword evidence="3" id="KW-1185">Reference proteome</keyword>
<proteinExistence type="predicted"/>
<accession>A0A0E0QW37</accession>
<reference evidence="2" key="2">
    <citation type="submission" date="2015-06" db="UniProtKB">
        <authorList>
            <consortium name="EnsemblPlants"/>
        </authorList>
    </citation>
    <scope>IDENTIFICATION</scope>
</reference>